<sequence length="1089" mass="125577">MLSLIVLLLKLLTHKLKIIEIAEVSSLYKIITQCYTLLPLYLASISTSALMFILMPAIPPILNIIAPLNESRGREFVYPAYYFVDEQQYYYPILANMIAGELVLIAVYIATDINLIYVIYHGCALLVISGYRFKHALDDVNLYDEKYNDALMHEAYAKVCRSIEAHKRAVKYMQKIDACYVHYFLIVLGMTIVAFTFTFVKLSTMEMGTKFFTFCVCTVAQLVHLLFLTIMGQSVENSNNEIFQTIYEANWYSGSSRTQLLYVLVLRKCLNPPVLSGGGLIPLNLFSFVQVLKASFSYYTVSRVIVFYSIDTLMDEVVYLVISITILIKQYNYILNEQKLEQLLSEIVIDHLMKRPKEELEILDTYYRKAIIFSSIYKGNKENKCTFTLLTKFLQTNTGVLTNQRVVMMLGNFVDISTSALMFILIPAIPPILNIIAPLNESRGREFVYPAYYFVDEQRYYYPILANMIVGAVVLAAVYIASDINLIYLIHHGCALLAISGYRFKHALDDVNLYDEKYNDALMHEAYAKVCRSIEGHKRAVEYLEKIDACYVHYFFLLLGLIIIAFTSTFVRLSTMEIGTRYFTFCTFTVAQLIHLLFLTIMGQFVENSNNEIFQRIYEANWYSGSSRTQLLYVLVLRKCLNPPVLSCGGMVRLNLVSFVQLVGMWPYQERFAKLSTRLFSFLVVIYAFITEVYFFFTIDNVSHLCPKYNFLRTGTNKHEIVSRVIVFYSTEVLLDQMVYLDIIIGIFTKQYHYVLNAAKLKELLREIVADRMLEYPKEELEILDSYFNKATYFCFVYKGVLFFSALAYLVTPTISPILNIIKPLNESRSYELIYPAYYFVDEQQYYFVITTHMAIGVVILITVYVAGDLCLIYVIHHGCALLTISGYRFKHAFDEVSQSEEKDNDVLQDANAKVCRAIKGHKKAIEYVDKIDNCYVHYFLIILGLIIIAFTSTFVRLSMMEKGTTYYVFCMFTVAQLFHLFFLTSLGQFVINIHDEVYQSICGANWYNGAPKTQLLYVLVLRKCLNSPVLTGERLIPLNLFSFVQISTMEVGSRYFTFCAFTVTQMVHLLFVMGQFMVNSNDEIFQTI</sequence>
<protein>
    <recommendedName>
        <fullName evidence="13">Odorant receptor</fullName>
    </recommendedName>
</protein>
<feature type="transmembrane region" description="Helical" evidence="10">
    <location>
        <begin position="1056"/>
        <end position="1079"/>
    </location>
</feature>
<dbReference type="InterPro" id="IPR004117">
    <property type="entry name" value="7tm6_olfct_rcpt"/>
</dbReference>
<dbReference type="GO" id="GO:0005549">
    <property type="term" value="F:odorant binding"/>
    <property type="evidence" value="ECO:0007669"/>
    <property type="project" value="InterPro"/>
</dbReference>
<keyword evidence="12" id="KW-1185">Reference proteome</keyword>
<feature type="transmembrane region" description="Helical" evidence="10">
    <location>
        <begin position="180"/>
        <end position="199"/>
    </location>
</feature>
<feature type="transmembrane region" description="Helical" evidence="10">
    <location>
        <begin position="211"/>
        <end position="230"/>
    </location>
</feature>
<keyword evidence="4 10" id="KW-0812">Transmembrane</keyword>
<accession>A0A833RVC3</accession>
<evidence type="ECO:0000256" key="7">
    <source>
        <dbReference type="ARBA" id="ARBA00023136"/>
    </source>
</evidence>
<evidence type="ECO:0000313" key="11">
    <source>
        <dbReference type="EMBL" id="KAF3423556.1"/>
    </source>
</evidence>
<evidence type="ECO:0000256" key="10">
    <source>
        <dbReference type="SAM" id="Phobius"/>
    </source>
</evidence>
<dbReference type="GO" id="GO:0005886">
    <property type="term" value="C:plasma membrane"/>
    <property type="evidence" value="ECO:0007669"/>
    <property type="project" value="UniProtKB-SubCell"/>
</dbReference>
<evidence type="ECO:0000256" key="5">
    <source>
        <dbReference type="ARBA" id="ARBA00022725"/>
    </source>
</evidence>
<feature type="transmembrane region" description="Helical" evidence="10">
    <location>
        <begin position="42"/>
        <end position="68"/>
    </location>
</feature>
<feature type="transmembrane region" description="Helical" evidence="10">
    <location>
        <begin position="115"/>
        <end position="133"/>
    </location>
</feature>
<keyword evidence="6 10" id="KW-1133">Transmembrane helix</keyword>
<dbReference type="Pfam" id="PF02949">
    <property type="entry name" value="7tm_6"/>
    <property type="match status" value="3"/>
</dbReference>
<feature type="transmembrane region" description="Helical" evidence="10">
    <location>
        <begin position="460"/>
        <end position="479"/>
    </location>
</feature>
<dbReference type="Proteomes" id="UP000655588">
    <property type="component" value="Unassembled WGS sequence"/>
</dbReference>
<dbReference type="GO" id="GO:0004984">
    <property type="term" value="F:olfactory receptor activity"/>
    <property type="evidence" value="ECO:0007669"/>
    <property type="project" value="InterPro"/>
</dbReference>
<dbReference type="PANTHER" id="PTHR21137">
    <property type="entry name" value="ODORANT RECEPTOR"/>
    <property type="match status" value="1"/>
</dbReference>
<evidence type="ECO:0000256" key="1">
    <source>
        <dbReference type="ARBA" id="ARBA00004651"/>
    </source>
</evidence>
<feature type="transmembrane region" description="Helical" evidence="10">
    <location>
        <begin position="791"/>
        <end position="811"/>
    </location>
</feature>
<dbReference type="AlphaFoldDB" id="A0A833RVC3"/>
<dbReference type="GO" id="GO:0007165">
    <property type="term" value="P:signal transduction"/>
    <property type="evidence" value="ECO:0007669"/>
    <property type="project" value="UniProtKB-KW"/>
</dbReference>
<comment type="caution">
    <text evidence="11">The sequence shown here is derived from an EMBL/GenBank/DDBJ whole genome shotgun (WGS) entry which is preliminary data.</text>
</comment>
<evidence type="ECO:0000256" key="8">
    <source>
        <dbReference type="ARBA" id="ARBA00023170"/>
    </source>
</evidence>
<comment type="subcellular location">
    <subcellularLocation>
        <location evidence="1">Cell membrane</location>
        <topology evidence="1">Multi-pass membrane protein</topology>
    </subcellularLocation>
</comment>
<evidence type="ECO:0008006" key="13">
    <source>
        <dbReference type="Google" id="ProtNLM"/>
    </source>
</evidence>
<keyword evidence="5" id="KW-0552">Olfaction</keyword>
<feature type="transmembrane region" description="Helical" evidence="10">
    <location>
        <begin position="89"/>
        <end position="109"/>
    </location>
</feature>
<evidence type="ECO:0000256" key="6">
    <source>
        <dbReference type="ARBA" id="ARBA00022989"/>
    </source>
</evidence>
<keyword evidence="3" id="KW-0716">Sensory transduction</keyword>
<evidence type="ECO:0000313" key="12">
    <source>
        <dbReference type="Proteomes" id="UP000655588"/>
    </source>
</evidence>
<evidence type="ECO:0000256" key="2">
    <source>
        <dbReference type="ARBA" id="ARBA00022475"/>
    </source>
</evidence>
<feature type="transmembrane region" description="Helical" evidence="10">
    <location>
        <begin position="936"/>
        <end position="955"/>
    </location>
</feature>
<keyword evidence="9" id="KW-0807">Transducer</keyword>
<feature type="transmembrane region" description="Helical" evidence="10">
    <location>
        <begin position="680"/>
        <end position="699"/>
    </location>
</feature>
<dbReference type="PANTHER" id="PTHR21137:SF35">
    <property type="entry name" value="ODORANT RECEPTOR 19A-RELATED"/>
    <property type="match status" value="1"/>
</dbReference>
<evidence type="ECO:0000256" key="3">
    <source>
        <dbReference type="ARBA" id="ARBA00022606"/>
    </source>
</evidence>
<feature type="transmembrane region" description="Helical" evidence="10">
    <location>
        <begin position="967"/>
        <end position="992"/>
    </location>
</feature>
<dbReference type="EMBL" id="WNWW01000557">
    <property type="protein sequence ID" value="KAF3423556.1"/>
    <property type="molecule type" value="Genomic_DNA"/>
</dbReference>
<name>A0A833RVC3_9HYME</name>
<evidence type="ECO:0000256" key="9">
    <source>
        <dbReference type="ARBA" id="ARBA00023224"/>
    </source>
</evidence>
<feature type="transmembrane region" description="Helical" evidence="10">
    <location>
        <begin position="486"/>
        <end position="504"/>
    </location>
</feature>
<reference evidence="11" key="1">
    <citation type="submission" date="2019-11" db="EMBL/GenBank/DDBJ databases">
        <title>The nuclear and mitochondrial genomes of Frieseomelitta varia - a highly eusocial stingless bee (Meliponini) with a permanently sterile worker caste.</title>
        <authorList>
            <person name="Freitas F.C.P."/>
            <person name="Lourenco A.P."/>
            <person name="Nunes F.M.F."/>
            <person name="Paschoal A.R."/>
            <person name="Abreu F.C.P."/>
            <person name="Barbin F.O."/>
            <person name="Bataglia L."/>
            <person name="Cardoso-Junior C.A.M."/>
            <person name="Cervoni M.S."/>
            <person name="Silva S.R."/>
            <person name="Dalarmi F."/>
            <person name="Del Lama M.A."/>
            <person name="Depintor T.S."/>
            <person name="Ferreira K.M."/>
            <person name="Goria P.S."/>
            <person name="Jaskot M.C."/>
            <person name="Lago D.C."/>
            <person name="Luna-Lucena D."/>
            <person name="Moda L.M."/>
            <person name="Nascimento L."/>
            <person name="Pedrino M."/>
            <person name="Rabico F.O."/>
            <person name="Sanches F.C."/>
            <person name="Santos D.E."/>
            <person name="Santos C.G."/>
            <person name="Vieira J."/>
            <person name="Lopes T.F."/>
            <person name="Barchuk A.R."/>
            <person name="Hartfelder K."/>
            <person name="Simoes Z.L.P."/>
            <person name="Bitondi M.M.G."/>
            <person name="Pinheiro D.G."/>
        </authorList>
    </citation>
    <scope>NUCLEOTIDE SEQUENCE</scope>
    <source>
        <strain evidence="11">USP_RPSP 00005682</strain>
        <tissue evidence="11">Whole individual</tissue>
    </source>
</reference>
<feature type="transmembrane region" description="Helical" evidence="10">
    <location>
        <begin position="413"/>
        <end position="440"/>
    </location>
</feature>
<feature type="transmembrane region" description="Helical" evidence="10">
    <location>
        <begin position="551"/>
        <end position="571"/>
    </location>
</feature>
<keyword evidence="8" id="KW-0675">Receptor</keyword>
<keyword evidence="7 10" id="KW-0472">Membrane</keyword>
<feature type="transmembrane region" description="Helical" evidence="10">
    <location>
        <begin position="846"/>
        <end position="866"/>
    </location>
</feature>
<evidence type="ECO:0000256" key="4">
    <source>
        <dbReference type="ARBA" id="ARBA00022692"/>
    </source>
</evidence>
<keyword evidence="2" id="KW-1003">Cell membrane</keyword>
<gene>
    <name evidence="11" type="ORF">E2986_13451</name>
</gene>
<feature type="transmembrane region" description="Helical" evidence="10">
    <location>
        <begin position="583"/>
        <end position="606"/>
    </location>
</feature>
<proteinExistence type="predicted"/>
<organism evidence="11 12">
    <name type="scientific">Frieseomelitta varia</name>
    <dbReference type="NCBI Taxonomy" id="561572"/>
    <lineage>
        <taxon>Eukaryota</taxon>
        <taxon>Metazoa</taxon>
        <taxon>Ecdysozoa</taxon>
        <taxon>Arthropoda</taxon>
        <taxon>Hexapoda</taxon>
        <taxon>Insecta</taxon>
        <taxon>Pterygota</taxon>
        <taxon>Neoptera</taxon>
        <taxon>Endopterygota</taxon>
        <taxon>Hymenoptera</taxon>
        <taxon>Apocrita</taxon>
        <taxon>Aculeata</taxon>
        <taxon>Apoidea</taxon>
        <taxon>Anthophila</taxon>
        <taxon>Apidae</taxon>
        <taxon>Frieseomelitta</taxon>
    </lineage>
</organism>